<evidence type="ECO:0000256" key="2">
    <source>
        <dbReference type="SAM" id="MobiDB-lite"/>
    </source>
</evidence>
<dbReference type="Pfam" id="PF07002">
    <property type="entry name" value="Copine"/>
    <property type="match status" value="1"/>
</dbReference>
<gene>
    <name evidence="4" type="ORF">DCAR_0936158</name>
</gene>
<keyword evidence="1" id="KW-0863">Zinc-finger</keyword>
<dbReference type="InterPro" id="IPR002035">
    <property type="entry name" value="VWF_A"/>
</dbReference>
<proteinExistence type="predicted"/>
<feature type="compositionally biased region" description="Basic residues" evidence="2">
    <location>
        <begin position="1"/>
        <end position="13"/>
    </location>
</feature>
<evidence type="ECO:0000313" key="4">
    <source>
        <dbReference type="EMBL" id="WOH16600.1"/>
    </source>
</evidence>
<dbReference type="KEGG" id="dcr:108201898"/>
<sequence>MGSKFSKYRRNRSGRGGSSAGNINGASRAGNVDRFRYYTPQHRHAPARQHFSPLTPQHHRAASPYSSQSSCSGQQRNLDNKYSRIADNYQTFEQVTAALTDAGLESSNLIVGIDFTKSNEWTGTRSFNRQSLHHIGDVQNPYEQAISIIGKTLSAFDEDNQIPCFGFGDASTHDQDVFSFYPNQAYCNGFEEVLRRYREIIPHLKLSGPTSFAPIIEMAMTIVEESCGQYHVLLIIADGQVTRSIDTHEGQLSPQEKQTIDAIVRASSYPLSIILVGVGDGPWDTMRVFDDNIPARAFDNFQFVNFTEIMSKNLSYQRRKTEFALAALMEIPSQYKATLELNILGRQMGDDPNRIPLPPPLYGTTSFISGLKPFPSRSFNQNTPIHPMPNIVSAQPPASSSSVDDHLLCAICLVNPKNMAFGCGHQTCCECGVGLQSCPICRSQIKTRIKLFS</sequence>
<dbReference type="GO" id="GO:0016567">
    <property type="term" value="P:protein ubiquitination"/>
    <property type="evidence" value="ECO:0007669"/>
    <property type="project" value="TreeGrafter"/>
</dbReference>
<reference evidence="4" key="1">
    <citation type="journal article" date="2016" name="Nat. Genet.">
        <title>A high-quality carrot genome assembly provides new insights into carotenoid accumulation and asterid genome evolution.</title>
        <authorList>
            <person name="Iorizzo M."/>
            <person name="Ellison S."/>
            <person name="Senalik D."/>
            <person name="Zeng P."/>
            <person name="Satapoomin P."/>
            <person name="Huang J."/>
            <person name="Bowman M."/>
            <person name="Iovene M."/>
            <person name="Sanseverino W."/>
            <person name="Cavagnaro P."/>
            <person name="Yildiz M."/>
            <person name="Macko-Podgorni A."/>
            <person name="Moranska E."/>
            <person name="Grzebelus E."/>
            <person name="Grzebelus D."/>
            <person name="Ashrafi H."/>
            <person name="Zheng Z."/>
            <person name="Cheng S."/>
            <person name="Spooner D."/>
            <person name="Van Deynze A."/>
            <person name="Simon P."/>
        </authorList>
    </citation>
    <scope>NUCLEOTIDE SEQUENCE</scope>
    <source>
        <tissue evidence="4">Leaf</tissue>
    </source>
</reference>
<dbReference type="SUPFAM" id="SSF53300">
    <property type="entry name" value="vWA-like"/>
    <property type="match status" value="1"/>
</dbReference>
<dbReference type="Pfam" id="PF13920">
    <property type="entry name" value="zf-C3HC4_3"/>
    <property type="match status" value="1"/>
</dbReference>
<dbReference type="EMBL" id="CP093351">
    <property type="protein sequence ID" value="WOH16600.1"/>
    <property type="molecule type" value="Genomic_DNA"/>
</dbReference>
<dbReference type="PANTHER" id="PTHR45751">
    <property type="entry name" value="COPINE FAMILY PROTEIN 1"/>
    <property type="match status" value="1"/>
</dbReference>
<dbReference type="Proteomes" id="UP000077755">
    <property type="component" value="Chromosome 9"/>
</dbReference>
<dbReference type="PROSITE" id="PS50089">
    <property type="entry name" value="ZF_RING_2"/>
    <property type="match status" value="1"/>
</dbReference>
<evidence type="ECO:0000256" key="1">
    <source>
        <dbReference type="PROSITE-ProRule" id="PRU00175"/>
    </source>
</evidence>
<feature type="compositionally biased region" description="Low complexity" evidence="2">
    <location>
        <begin position="63"/>
        <end position="75"/>
    </location>
</feature>
<dbReference type="InterPro" id="IPR036465">
    <property type="entry name" value="vWFA_dom_sf"/>
</dbReference>
<dbReference type="Gene3D" id="3.30.40.10">
    <property type="entry name" value="Zinc/RING finger domain, C3HC4 (zinc finger)"/>
    <property type="match status" value="1"/>
</dbReference>
<accession>A0AAF0XZ49</accession>
<dbReference type="InterPro" id="IPR052079">
    <property type="entry name" value="E3_ligase/Copine_domain"/>
</dbReference>
<dbReference type="AlphaFoldDB" id="A0AAF0XZ49"/>
<feature type="region of interest" description="Disordered" evidence="2">
    <location>
        <begin position="1"/>
        <end position="28"/>
    </location>
</feature>
<keyword evidence="1" id="KW-0862">Zinc</keyword>
<keyword evidence="1" id="KW-0479">Metal-binding</keyword>
<dbReference type="InterPro" id="IPR010734">
    <property type="entry name" value="Copine_C"/>
</dbReference>
<reference evidence="4" key="2">
    <citation type="submission" date="2022-03" db="EMBL/GenBank/DDBJ databases">
        <title>Draft title - Genomic analysis of global carrot germplasm unveils the trajectory of domestication and the origin of high carotenoid orange carrot.</title>
        <authorList>
            <person name="Iorizzo M."/>
            <person name="Ellison S."/>
            <person name="Senalik D."/>
            <person name="Macko-Podgorni A."/>
            <person name="Grzebelus D."/>
            <person name="Bostan H."/>
            <person name="Rolling W."/>
            <person name="Curaba J."/>
            <person name="Simon P."/>
        </authorList>
    </citation>
    <scope>NUCLEOTIDE SEQUENCE</scope>
    <source>
        <tissue evidence="4">Leaf</tissue>
    </source>
</reference>
<evidence type="ECO:0000259" key="3">
    <source>
        <dbReference type="PROSITE" id="PS50089"/>
    </source>
</evidence>
<dbReference type="GO" id="GO:0005634">
    <property type="term" value="C:nucleus"/>
    <property type="evidence" value="ECO:0007669"/>
    <property type="project" value="TreeGrafter"/>
</dbReference>
<keyword evidence="5" id="KW-1185">Reference proteome</keyword>
<name>A0AAF0XZ49_DAUCS</name>
<dbReference type="SMART" id="SM00327">
    <property type="entry name" value="VWA"/>
    <property type="match status" value="1"/>
</dbReference>
<evidence type="ECO:0000313" key="5">
    <source>
        <dbReference type="Proteomes" id="UP000077755"/>
    </source>
</evidence>
<dbReference type="GO" id="GO:0008270">
    <property type="term" value="F:zinc ion binding"/>
    <property type="evidence" value="ECO:0007669"/>
    <property type="project" value="UniProtKB-KW"/>
</dbReference>
<feature type="domain" description="RING-type" evidence="3">
    <location>
        <begin position="409"/>
        <end position="442"/>
    </location>
</feature>
<dbReference type="PANTHER" id="PTHR45751:SF30">
    <property type="entry name" value="E3 UBIQUITIN-PROTEIN LIGASE RGLG5"/>
    <property type="match status" value="1"/>
</dbReference>
<dbReference type="InterPro" id="IPR013083">
    <property type="entry name" value="Znf_RING/FYVE/PHD"/>
</dbReference>
<dbReference type="SUPFAM" id="SSF57850">
    <property type="entry name" value="RING/U-box"/>
    <property type="match status" value="1"/>
</dbReference>
<feature type="region of interest" description="Disordered" evidence="2">
    <location>
        <begin position="54"/>
        <end position="76"/>
    </location>
</feature>
<protein>
    <recommendedName>
        <fullName evidence="3">RING-type domain-containing protein</fullName>
    </recommendedName>
</protein>
<dbReference type="InterPro" id="IPR001841">
    <property type="entry name" value="Znf_RING"/>
</dbReference>
<organism evidence="4 5">
    <name type="scientific">Daucus carota subsp. sativus</name>
    <name type="common">Carrot</name>
    <dbReference type="NCBI Taxonomy" id="79200"/>
    <lineage>
        <taxon>Eukaryota</taxon>
        <taxon>Viridiplantae</taxon>
        <taxon>Streptophyta</taxon>
        <taxon>Embryophyta</taxon>
        <taxon>Tracheophyta</taxon>
        <taxon>Spermatophyta</taxon>
        <taxon>Magnoliopsida</taxon>
        <taxon>eudicotyledons</taxon>
        <taxon>Gunneridae</taxon>
        <taxon>Pentapetalae</taxon>
        <taxon>asterids</taxon>
        <taxon>campanulids</taxon>
        <taxon>Apiales</taxon>
        <taxon>Apiaceae</taxon>
        <taxon>Apioideae</taxon>
        <taxon>Scandiceae</taxon>
        <taxon>Daucinae</taxon>
        <taxon>Daucus</taxon>
        <taxon>Daucus sect. Daucus</taxon>
    </lineage>
</organism>
<dbReference type="GO" id="GO:0004842">
    <property type="term" value="F:ubiquitin-protein transferase activity"/>
    <property type="evidence" value="ECO:0007669"/>
    <property type="project" value="TreeGrafter"/>
</dbReference>